<keyword evidence="3" id="KW-1185">Reference proteome</keyword>
<sequence length="193" mass="22179">MVSHSLTSLFAGLRLSRPTPQVMAPFTATTTTSLLLNARPLSTTPCVLASKAAKNAAAKTSKPGQKRKKNKAEEPDARIRNLKISMPRKAPAPLRFARNRHLRHWTIHRAWLLWQRKEREREEKELMRMYQSMASASEELRHTSGPGTRDEGYLYRVSMEKKGLFGHNAIPIEYARPQTETPARIAWNHEWKR</sequence>
<dbReference type="AlphaFoldDB" id="A0A9P8UC29"/>
<dbReference type="PANTHER" id="PTHR39150">
    <property type="entry name" value="54S RIBOSOMAL PROTEIN L28, MITOCHONDRIAL"/>
    <property type="match status" value="1"/>
</dbReference>
<feature type="region of interest" description="Disordered" evidence="1">
    <location>
        <begin position="55"/>
        <end position="79"/>
    </location>
</feature>
<dbReference type="EMBL" id="JAGPXC010000010">
    <property type="protein sequence ID" value="KAH6646191.1"/>
    <property type="molecule type" value="Genomic_DNA"/>
</dbReference>
<gene>
    <name evidence="2" type="ORF">BKA67DRAFT_664042</name>
</gene>
<reference evidence="2" key="1">
    <citation type="journal article" date="2021" name="Nat. Commun.">
        <title>Genetic determinants of endophytism in the Arabidopsis root mycobiome.</title>
        <authorList>
            <person name="Mesny F."/>
            <person name="Miyauchi S."/>
            <person name="Thiergart T."/>
            <person name="Pickel B."/>
            <person name="Atanasova L."/>
            <person name="Karlsson M."/>
            <person name="Huettel B."/>
            <person name="Barry K.W."/>
            <person name="Haridas S."/>
            <person name="Chen C."/>
            <person name="Bauer D."/>
            <person name="Andreopoulos W."/>
            <person name="Pangilinan J."/>
            <person name="LaButti K."/>
            <person name="Riley R."/>
            <person name="Lipzen A."/>
            <person name="Clum A."/>
            <person name="Drula E."/>
            <person name="Henrissat B."/>
            <person name="Kohler A."/>
            <person name="Grigoriev I.V."/>
            <person name="Martin F.M."/>
            <person name="Hacquard S."/>
        </authorList>
    </citation>
    <scope>NUCLEOTIDE SEQUENCE</scope>
    <source>
        <strain evidence="2">MPI-SDFR-AT-0073</strain>
    </source>
</reference>
<comment type="caution">
    <text evidence="2">The sequence shown here is derived from an EMBL/GenBank/DDBJ whole genome shotgun (WGS) entry which is preliminary data.</text>
</comment>
<dbReference type="OrthoDB" id="2098203at2759"/>
<dbReference type="Gene3D" id="6.10.250.3440">
    <property type="match status" value="1"/>
</dbReference>
<evidence type="ECO:0000313" key="3">
    <source>
        <dbReference type="Proteomes" id="UP000758603"/>
    </source>
</evidence>
<dbReference type="GO" id="GO:0003735">
    <property type="term" value="F:structural constituent of ribosome"/>
    <property type="evidence" value="ECO:0007669"/>
    <property type="project" value="InterPro"/>
</dbReference>
<evidence type="ECO:0000313" key="2">
    <source>
        <dbReference type="EMBL" id="KAH6646191.1"/>
    </source>
</evidence>
<accession>A0A9P8UC29</accession>
<organism evidence="2 3">
    <name type="scientific">Truncatella angustata</name>
    <dbReference type="NCBI Taxonomy" id="152316"/>
    <lineage>
        <taxon>Eukaryota</taxon>
        <taxon>Fungi</taxon>
        <taxon>Dikarya</taxon>
        <taxon>Ascomycota</taxon>
        <taxon>Pezizomycotina</taxon>
        <taxon>Sordariomycetes</taxon>
        <taxon>Xylariomycetidae</taxon>
        <taxon>Amphisphaeriales</taxon>
        <taxon>Sporocadaceae</taxon>
        <taxon>Truncatella</taxon>
    </lineage>
</organism>
<dbReference type="RefSeq" id="XP_045952705.1">
    <property type="nucleotide sequence ID" value="XM_046108305.1"/>
</dbReference>
<evidence type="ECO:0000256" key="1">
    <source>
        <dbReference type="SAM" id="MobiDB-lite"/>
    </source>
</evidence>
<dbReference type="GO" id="GO:0032543">
    <property type="term" value="P:mitochondrial translation"/>
    <property type="evidence" value="ECO:0007669"/>
    <property type="project" value="InterPro"/>
</dbReference>
<dbReference type="InterPro" id="IPR042831">
    <property type="entry name" value="Ribosomal_mL40_fung"/>
</dbReference>
<proteinExistence type="predicted"/>
<protein>
    <submittedName>
        <fullName evidence="2">Uncharacterized protein</fullName>
    </submittedName>
</protein>
<dbReference type="GO" id="GO:0005739">
    <property type="term" value="C:mitochondrion"/>
    <property type="evidence" value="ECO:0007669"/>
    <property type="project" value="GOC"/>
</dbReference>
<dbReference type="Proteomes" id="UP000758603">
    <property type="component" value="Unassembled WGS sequence"/>
</dbReference>
<dbReference type="GeneID" id="70137196"/>
<dbReference type="PANTHER" id="PTHR39150:SF1">
    <property type="entry name" value="LARGE RIBOSOMAL SUBUNIT PROTEIN ML40"/>
    <property type="match status" value="1"/>
</dbReference>
<name>A0A9P8UC29_9PEZI</name>